<evidence type="ECO:0000256" key="10">
    <source>
        <dbReference type="ARBA" id="ARBA00022989"/>
    </source>
</evidence>
<comment type="subcellular location">
    <subcellularLocation>
        <location evidence="1">Cell membrane</location>
        <topology evidence="1">Multi-pass membrane protein</topology>
    </subcellularLocation>
</comment>
<dbReference type="GO" id="GO:0005886">
    <property type="term" value="C:plasma membrane"/>
    <property type="evidence" value="ECO:0007669"/>
    <property type="project" value="UniProtKB-SubCell"/>
</dbReference>
<evidence type="ECO:0000256" key="1">
    <source>
        <dbReference type="ARBA" id="ARBA00004651"/>
    </source>
</evidence>
<evidence type="ECO:0000256" key="7">
    <source>
        <dbReference type="ARBA" id="ARBA00022741"/>
    </source>
</evidence>
<evidence type="ECO:0000256" key="9">
    <source>
        <dbReference type="ARBA" id="ARBA00022840"/>
    </source>
</evidence>
<protein>
    <submittedName>
        <fullName evidence="21">Diacylglycerol kinase family protein</fullName>
    </submittedName>
</protein>
<dbReference type="GO" id="GO:0005524">
    <property type="term" value="F:ATP binding"/>
    <property type="evidence" value="ECO:0007669"/>
    <property type="project" value="UniProtKB-KW"/>
</dbReference>
<keyword evidence="8 21" id="KW-0418">Kinase</keyword>
<dbReference type="Pfam" id="PF01219">
    <property type="entry name" value="DAGK_prokar"/>
    <property type="match status" value="1"/>
</dbReference>
<feature type="binding site" evidence="17">
    <location>
        <position position="27"/>
    </location>
    <ligand>
        <name>ATP</name>
        <dbReference type="ChEBI" id="CHEBI:30616"/>
    </ligand>
</feature>
<proteinExistence type="inferred from homology"/>
<dbReference type="Proteomes" id="UP000196710">
    <property type="component" value="Chromosome"/>
</dbReference>
<name>A0A1Z2XUJ9_9FIRM</name>
<evidence type="ECO:0000256" key="13">
    <source>
        <dbReference type="ARBA" id="ARBA00023209"/>
    </source>
</evidence>
<keyword evidence="6 19" id="KW-0812">Transmembrane</keyword>
<feature type="transmembrane region" description="Helical" evidence="19">
    <location>
        <begin position="95"/>
        <end position="116"/>
    </location>
</feature>
<keyword evidence="12 19" id="KW-0472">Membrane</keyword>
<feature type="binding site" evidence="16">
    <location>
        <position position="68"/>
    </location>
    <ligand>
        <name>substrate</name>
    </ligand>
</feature>
<organism evidence="21 23">
    <name type="scientific">Acutalibacter muris</name>
    <dbReference type="NCBI Taxonomy" id="1796620"/>
    <lineage>
        <taxon>Bacteria</taxon>
        <taxon>Bacillati</taxon>
        <taxon>Bacillota</taxon>
        <taxon>Clostridia</taxon>
        <taxon>Eubacteriales</taxon>
        <taxon>Acutalibacteraceae</taxon>
        <taxon>Acutalibacter</taxon>
    </lineage>
</organism>
<dbReference type="InterPro" id="IPR036945">
    <property type="entry name" value="DAGK_sf"/>
</dbReference>
<reference evidence="22" key="2">
    <citation type="submission" date="2017-05" db="EMBL/GenBank/DDBJ databases">
        <title>Improved OligoMM genomes.</title>
        <authorList>
            <person name="Garzetti D."/>
        </authorList>
    </citation>
    <scope>NUCLEOTIDE SEQUENCE [LARGE SCALE GENOMIC DNA]</scope>
    <source>
        <strain evidence="22">KB18</strain>
    </source>
</reference>
<dbReference type="CDD" id="cd14265">
    <property type="entry name" value="UDPK_IM_like"/>
    <property type="match status" value="1"/>
</dbReference>
<comment type="similarity">
    <text evidence="2">Belongs to the bacterial diacylglycerol kinase family.</text>
</comment>
<evidence type="ECO:0000256" key="3">
    <source>
        <dbReference type="ARBA" id="ARBA00022475"/>
    </source>
</evidence>
<evidence type="ECO:0000256" key="6">
    <source>
        <dbReference type="ARBA" id="ARBA00022692"/>
    </source>
</evidence>
<evidence type="ECO:0000256" key="16">
    <source>
        <dbReference type="PIRSR" id="PIRSR600829-2"/>
    </source>
</evidence>
<evidence type="ECO:0000313" key="23">
    <source>
        <dbReference type="Proteomes" id="UP000596035"/>
    </source>
</evidence>
<feature type="transmembrane region" description="Helical" evidence="19">
    <location>
        <begin position="136"/>
        <end position="153"/>
    </location>
</feature>
<evidence type="ECO:0000256" key="2">
    <source>
        <dbReference type="ARBA" id="ARBA00005967"/>
    </source>
</evidence>
<evidence type="ECO:0000256" key="4">
    <source>
        <dbReference type="ARBA" id="ARBA00022516"/>
    </source>
</evidence>
<evidence type="ECO:0000256" key="11">
    <source>
        <dbReference type="ARBA" id="ARBA00023098"/>
    </source>
</evidence>
<dbReference type="AlphaFoldDB" id="A0A1Z2XUJ9"/>
<evidence type="ECO:0000256" key="5">
    <source>
        <dbReference type="ARBA" id="ARBA00022679"/>
    </source>
</evidence>
<dbReference type="EMBL" id="CP065321">
    <property type="protein sequence ID" value="QQR31351.1"/>
    <property type="molecule type" value="Genomic_DNA"/>
</dbReference>
<keyword evidence="18" id="KW-0460">Magnesium</keyword>
<evidence type="ECO:0000256" key="15">
    <source>
        <dbReference type="PIRSR" id="PIRSR600829-1"/>
    </source>
</evidence>
<evidence type="ECO:0000256" key="17">
    <source>
        <dbReference type="PIRSR" id="PIRSR600829-3"/>
    </source>
</evidence>
<evidence type="ECO:0000256" key="8">
    <source>
        <dbReference type="ARBA" id="ARBA00022777"/>
    </source>
</evidence>
<dbReference type="Gene3D" id="1.10.287.3610">
    <property type="match status" value="1"/>
</dbReference>
<keyword evidence="11" id="KW-0443">Lipid metabolism</keyword>
<evidence type="ECO:0000256" key="14">
    <source>
        <dbReference type="ARBA" id="ARBA00023264"/>
    </source>
</evidence>
<keyword evidence="4" id="KW-0444">Lipid biosynthesis</keyword>
<keyword evidence="5" id="KW-0808">Transferase</keyword>
<keyword evidence="13" id="KW-0594">Phospholipid biosynthesis</keyword>
<evidence type="ECO:0000256" key="12">
    <source>
        <dbReference type="ARBA" id="ARBA00023136"/>
    </source>
</evidence>
<evidence type="ECO:0000256" key="18">
    <source>
        <dbReference type="PIRSR" id="PIRSR600829-4"/>
    </source>
</evidence>
<keyword evidence="10 19" id="KW-1133">Transmembrane helix</keyword>
<evidence type="ECO:0000313" key="20">
    <source>
        <dbReference type="EMBL" id="ASB42081.1"/>
    </source>
</evidence>
<dbReference type="InterPro" id="IPR000829">
    <property type="entry name" value="DAGK"/>
</dbReference>
<evidence type="ECO:0000313" key="21">
    <source>
        <dbReference type="EMBL" id="QQR31351.1"/>
    </source>
</evidence>
<dbReference type="KEGG" id="amur:ADH66_16290"/>
<feature type="binding site" evidence="17">
    <location>
        <position position="7"/>
    </location>
    <ligand>
        <name>ATP</name>
        <dbReference type="ChEBI" id="CHEBI:30616"/>
    </ligand>
</feature>
<reference evidence="21 23" key="3">
    <citation type="submission" date="2020-11" db="EMBL/GenBank/DDBJ databases">
        <title>Closed and high quality bacterial genomes of the OMM12 community.</title>
        <authorList>
            <person name="Marbouty M."/>
            <person name="Lamy-Besnier Q."/>
            <person name="Debarbieux L."/>
            <person name="Koszul R."/>
        </authorList>
    </citation>
    <scope>NUCLEOTIDE SEQUENCE [LARGE SCALE GENOMIC DNA]</scope>
    <source>
        <strain evidence="21 23">KB18</strain>
    </source>
</reference>
<dbReference type="RefSeq" id="WP_084384414.1">
    <property type="nucleotide sequence ID" value="NZ_CP021422.1"/>
</dbReference>
<dbReference type="PANTHER" id="PTHR34299">
    <property type="entry name" value="DIACYLGLYCEROL KINASE"/>
    <property type="match status" value="1"/>
</dbReference>
<feature type="binding site" evidence="16">
    <location>
        <position position="7"/>
    </location>
    <ligand>
        <name>substrate</name>
    </ligand>
</feature>
<dbReference type="GO" id="GO:0046872">
    <property type="term" value="F:metal ion binding"/>
    <property type="evidence" value="ECO:0007669"/>
    <property type="project" value="UniProtKB-KW"/>
</dbReference>
<keyword evidence="18" id="KW-0479">Metal-binding</keyword>
<keyword evidence="14" id="KW-1208">Phospholipid metabolism</keyword>
<evidence type="ECO:0000313" key="22">
    <source>
        <dbReference type="Proteomes" id="UP000196710"/>
    </source>
</evidence>
<dbReference type="GO" id="GO:0016301">
    <property type="term" value="F:kinase activity"/>
    <property type="evidence" value="ECO:0007669"/>
    <property type="project" value="UniProtKB-KW"/>
</dbReference>
<sequence>MRPEKRRSLLHSFRDAARGVWLCLCSERNMRIHLTACGYVLFFAFKIGVSGGELACLLLSMGLVTGAETMNTAVEKLCDHVCKEQNPGIGRVKDLAAGAVLLCAIFAALVGGAVLLRPELWAAILDIAGTGWKLGAFGGAVAASFVLVFVVPLKRE</sequence>
<feature type="binding site" evidence="18">
    <location>
        <position position="27"/>
    </location>
    <ligand>
        <name>a divalent metal cation</name>
        <dbReference type="ChEBI" id="CHEBI:60240"/>
    </ligand>
</feature>
<dbReference type="PANTHER" id="PTHR34299:SF1">
    <property type="entry name" value="DIACYLGLYCEROL KINASE"/>
    <property type="match status" value="1"/>
</dbReference>
<dbReference type="Proteomes" id="UP000596035">
    <property type="component" value="Chromosome"/>
</dbReference>
<gene>
    <name evidence="20" type="ORF">ADH66_16290</name>
    <name evidence="21" type="ORF">I5Q82_06680</name>
</gene>
<keyword evidence="9 17" id="KW-0067">ATP-binding</keyword>
<dbReference type="GO" id="GO:0008654">
    <property type="term" value="P:phospholipid biosynthetic process"/>
    <property type="evidence" value="ECO:0007669"/>
    <property type="project" value="UniProtKB-KW"/>
</dbReference>
<feature type="binding site" evidence="18">
    <location>
        <position position="75"/>
    </location>
    <ligand>
        <name>a divalent metal cation</name>
        <dbReference type="ChEBI" id="CHEBI:60240"/>
    </ligand>
</feature>
<feature type="active site" description="Proton acceptor" evidence="15">
    <location>
        <position position="68"/>
    </location>
</feature>
<reference evidence="20" key="1">
    <citation type="journal article" date="2017" name="Genome Announc.">
        <title>High-Quality Whole-Genome Sequences of the Oligo-Mouse-Microbiota Bacterial Community.</title>
        <authorList>
            <person name="Garzetti D."/>
            <person name="Brugiroux S."/>
            <person name="Bunk B."/>
            <person name="Pukall R."/>
            <person name="McCoy K.D."/>
            <person name="Macpherson A.J."/>
            <person name="Stecher B."/>
        </authorList>
    </citation>
    <scope>NUCLEOTIDE SEQUENCE</scope>
    <source>
        <strain evidence="20">KB18</strain>
    </source>
</reference>
<comment type="cofactor">
    <cofactor evidence="18">
        <name>Mg(2+)</name>
        <dbReference type="ChEBI" id="CHEBI:18420"/>
    </cofactor>
    <text evidence="18">Mn(2+), Zn(2+), Cd(2+) and Co(2+) support activity to lesser extents.</text>
</comment>
<dbReference type="InterPro" id="IPR033717">
    <property type="entry name" value="UDPK"/>
</dbReference>
<feature type="binding site" evidence="17">
    <location>
        <begin position="93"/>
        <end position="94"/>
    </location>
    <ligand>
        <name>ATP</name>
        <dbReference type="ChEBI" id="CHEBI:30616"/>
    </ligand>
</feature>
<keyword evidence="7 17" id="KW-0547">Nucleotide-binding</keyword>
<evidence type="ECO:0000256" key="19">
    <source>
        <dbReference type="SAM" id="Phobius"/>
    </source>
</evidence>
<keyword evidence="22" id="KW-1185">Reference proteome</keyword>
<dbReference type="EMBL" id="CP021422">
    <property type="protein sequence ID" value="ASB42081.1"/>
    <property type="molecule type" value="Genomic_DNA"/>
</dbReference>
<accession>A0A1Z2XUJ9</accession>
<feature type="binding site" evidence="17">
    <location>
        <position position="75"/>
    </location>
    <ligand>
        <name>ATP</name>
        <dbReference type="ChEBI" id="CHEBI:30616"/>
    </ligand>
</feature>
<keyword evidence="3" id="KW-1003">Cell membrane</keyword>